<dbReference type="Proteomes" id="UP001066276">
    <property type="component" value="Chromosome 3_1"/>
</dbReference>
<name>A0AAV7UKS7_PLEWA</name>
<protein>
    <submittedName>
        <fullName evidence="2">Uncharacterized protein</fullName>
    </submittedName>
</protein>
<proteinExistence type="predicted"/>
<dbReference type="EMBL" id="JANPWB010000005">
    <property type="protein sequence ID" value="KAJ1188910.1"/>
    <property type="molecule type" value="Genomic_DNA"/>
</dbReference>
<comment type="caution">
    <text evidence="2">The sequence shown here is derived from an EMBL/GenBank/DDBJ whole genome shotgun (WGS) entry which is preliminary data.</text>
</comment>
<evidence type="ECO:0000256" key="1">
    <source>
        <dbReference type="SAM" id="MobiDB-lite"/>
    </source>
</evidence>
<sequence length="84" mass="10078">MKEKEETRDLWERRDQQNNSKPEGQRSDQEAERHCNWPRSGESMAFSGKTLLIPHTIKTQDGKIVRLRPYRIPEARRQVLEQEF</sequence>
<organism evidence="2 3">
    <name type="scientific">Pleurodeles waltl</name>
    <name type="common">Iberian ribbed newt</name>
    <dbReference type="NCBI Taxonomy" id="8319"/>
    <lineage>
        <taxon>Eukaryota</taxon>
        <taxon>Metazoa</taxon>
        <taxon>Chordata</taxon>
        <taxon>Craniata</taxon>
        <taxon>Vertebrata</taxon>
        <taxon>Euteleostomi</taxon>
        <taxon>Amphibia</taxon>
        <taxon>Batrachia</taxon>
        <taxon>Caudata</taxon>
        <taxon>Salamandroidea</taxon>
        <taxon>Salamandridae</taxon>
        <taxon>Pleurodelinae</taxon>
        <taxon>Pleurodeles</taxon>
    </lineage>
</organism>
<evidence type="ECO:0000313" key="3">
    <source>
        <dbReference type="Proteomes" id="UP001066276"/>
    </source>
</evidence>
<gene>
    <name evidence="2" type="ORF">NDU88_005666</name>
</gene>
<accession>A0AAV7UKS7</accession>
<evidence type="ECO:0000313" key="2">
    <source>
        <dbReference type="EMBL" id="KAJ1188910.1"/>
    </source>
</evidence>
<dbReference type="AlphaFoldDB" id="A0AAV7UKS7"/>
<keyword evidence="3" id="KW-1185">Reference proteome</keyword>
<feature type="compositionally biased region" description="Basic and acidic residues" evidence="1">
    <location>
        <begin position="1"/>
        <end position="16"/>
    </location>
</feature>
<reference evidence="2" key="1">
    <citation type="journal article" date="2022" name="bioRxiv">
        <title>Sequencing and chromosome-scale assembly of the giantPleurodeles waltlgenome.</title>
        <authorList>
            <person name="Brown T."/>
            <person name="Elewa A."/>
            <person name="Iarovenko S."/>
            <person name="Subramanian E."/>
            <person name="Araus A.J."/>
            <person name="Petzold A."/>
            <person name="Susuki M."/>
            <person name="Suzuki K.-i.T."/>
            <person name="Hayashi T."/>
            <person name="Toyoda A."/>
            <person name="Oliveira C."/>
            <person name="Osipova E."/>
            <person name="Leigh N.D."/>
            <person name="Simon A."/>
            <person name="Yun M.H."/>
        </authorList>
    </citation>
    <scope>NUCLEOTIDE SEQUENCE</scope>
    <source>
        <strain evidence="2">20211129_DDA</strain>
        <tissue evidence="2">Liver</tissue>
    </source>
</reference>
<feature type="compositionally biased region" description="Basic and acidic residues" evidence="1">
    <location>
        <begin position="23"/>
        <end position="35"/>
    </location>
</feature>
<feature type="region of interest" description="Disordered" evidence="1">
    <location>
        <begin position="1"/>
        <end position="42"/>
    </location>
</feature>